<feature type="domain" description="Trimeric autotransporter adhesin YadA-like head" evidence="13">
    <location>
        <begin position="1551"/>
        <end position="1574"/>
    </location>
</feature>
<feature type="domain" description="Trimeric autotransporter adhesin YadA-like stalk" evidence="14">
    <location>
        <begin position="1886"/>
        <end position="1927"/>
    </location>
</feature>
<evidence type="ECO:0000313" key="17">
    <source>
        <dbReference type="Proteomes" id="UP000656319"/>
    </source>
</evidence>
<evidence type="ECO:0000259" key="13">
    <source>
        <dbReference type="Pfam" id="PF05658"/>
    </source>
</evidence>
<feature type="domain" description="Trimeric autotransporter adhesin YadA-like stalk" evidence="14">
    <location>
        <begin position="2253"/>
        <end position="2295"/>
    </location>
</feature>
<evidence type="ECO:0000256" key="3">
    <source>
        <dbReference type="ARBA" id="ARBA00005848"/>
    </source>
</evidence>
<feature type="domain" description="Trimeric autotransporter adhesin YadA-like stalk" evidence="14">
    <location>
        <begin position="698"/>
        <end position="741"/>
    </location>
</feature>
<feature type="domain" description="Trimeric autotransporter adhesin YadA-like head" evidence="13">
    <location>
        <begin position="2311"/>
        <end position="2337"/>
    </location>
</feature>
<keyword evidence="6 11" id="KW-0812">Transmembrane</keyword>
<feature type="domain" description="Trimeric autotransporter adhesin YadA-like head" evidence="13">
    <location>
        <begin position="2339"/>
        <end position="2363"/>
    </location>
</feature>
<keyword evidence="5" id="KW-1134">Transmembrane beta strand</keyword>
<feature type="domain" description="Trimeric autotransporter adhesin YadA-like stalk" evidence="14">
    <location>
        <begin position="1246"/>
        <end position="1288"/>
    </location>
</feature>
<dbReference type="Gene3D" id="2.150.10.10">
    <property type="entry name" value="Serralysin-like metalloprotease, C-terminal"/>
    <property type="match status" value="18"/>
</dbReference>
<feature type="domain" description="ESPR" evidence="15">
    <location>
        <begin position="1"/>
        <end position="48"/>
    </location>
</feature>
<feature type="domain" description="Trimeric autotransporter adhesin YadA-like head" evidence="13">
    <location>
        <begin position="533"/>
        <end position="559"/>
    </location>
</feature>
<dbReference type="CDD" id="cd12820">
    <property type="entry name" value="LbR_YadA-like"/>
    <property type="match status" value="1"/>
</dbReference>
<feature type="domain" description="Trimeric autotransporter adhesin YadA-like stalk" evidence="14">
    <location>
        <begin position="1625"/>
        <end position="1661"/>
    </location>
</feature>
<feature type="transmembrane region" description="Helical" evidence="11">
    <location>
        <begin position="36"/>
        <end position="56"/>
    </location>
</feature>
<feature type="domain" description="Trimeric autotransporter adhesin YadA-like stalk" evidence="14">
    <location>
        <begin position="2071"/>
        <end position="2109"/>
    </location>
</feature>
<feature type="domain" description="Trimeric autotransporter adhesin YadA-like stalk" evidence="14">
    <location>
        <begin position="1380"/>
        <end position="1420"/>
    </location>
</feature>
<evidence type="ECO:0000313" key="16">
    <source>
        <dbReference type="EMBL" id="CAD6511886.1"/>
    </source>
</evidence>
<dbReference type="Proteomes" id="UP000656319">
    <property type="component" value="Unassembled WGS sequence"/>
</dbReference>
<feature type="domain" description="Trimeric autotransporter adhesin YadA-like head" evidence="13">
    <location>
        <begin position="108"/>
        <end position="134"/>
    </location>
</feature>
<feature type="domain" description="Trimeric autotransporter adhesin YadA-like stalk" evidence="14">
    <location>
        <begin position="2008"/>
        <end position="2051"/>
    </location>
</feature>
<dbReference type="Gene3D" id="2.60.40.4050">
    <property type="match status" value="2"/>
</dbReference>
<keyword evidence="9 11" id="KW-0472">Membrane</keyword>
<evidence type="ECO:0000256" key="1">
    <source>
        <dbReference type="ARBA" id="ARBA00004241"/>
    </source>
</evidence>
<keyword evidence="4" id="KW-0813">Transport</keyword>
<keyword evidence="8" id="KW-0653">Protein transport</keyword>
<name>A0ABN7HEI3_9BURK</name>
<evidence type="ECO:0000256" key="8">
    <source>
        <dbReference type="ARBA" id="ARBA00022927"/>
    </source>
</evidence>
<dbReference type="Pfam" id="PF05662">
    <property type="entry name" value="YadA_stalk"/>
    <property type="match status" value="25"/>
</dbReference>
<dbReference type="SUPFAM" id="SSF101967">
    <property type="entry name" value="Adhesin YadA, collagen-binding domain"/>
    <property type="match status" value="14"/>
</dbReference>
<feature type="domain" description="Trimeric autotransporter adhesin YadA-like stalk" evidence="14">
    <location>
        <begin position="1947"/>
        <end position="1989"/>
    </location>
</feature>
<feature type="domain" description="Trimeric autotransporter adhesin YadA-like head" evidence="13">
    <location>
        <begin position="565"/>
        <end position="591"/>
    </location>
</feature>
<keyword evidence="7" id="KW-0732">Signal</keyword>
<evidence type="ECO:0000256" key="6">
    <source>
        <dbReference type="ARBA" id="ARBA00022692"/>
    </source>
</evidence>
<evidence type="ECO:0000259" key="14">
    <source>
        <dbReference type="Pfam" id="PF05662"/>
    </source>
</evidence>
<evidence type="ECO:0000256" key="4">
    <source>
        <dbReference type="ARBA" id="ARBA00022448"/>
    </source>
</evidence>
<dbReference type="InterPro" id="IPR008635">
    <property type="entry name" value="Coiled_stalk_dom"/>
</dbReference>
<feature type="domain" description="Trimeric autotransporter adhesin YadA-like stalk" evidence="14">
    <location>
        <begin position="759"/>
        <end position="802"/>
    </location>
</feature>
<reference evidence="16 17" key="1">
    <citation type="submission" date="2020-10" db="EMBL/GenBank/DDBJ databases">
        <authorList>
            <person name="Peeters C."/>
        </authorList>
    </citation>
    <scope>NUCLEOTIDE SEQUENCE [LARGE SCALE GENOMIC DNA]</scope>
    <source>
        <strain evidence="16 17">LMG 27952</strain>
    </source>
</reference>
<evidence type="ECO:0000256" key="2">
    <source>
        <dbReference type="ARBA" id="ARBA00004442"/>
    </source>
</evidence>
<evidence type="ECO:0008006" key="18">
    <source>
        <dbReference type="Google" id="ProtNLM"/>
    </source>
</evidence>
<evidence type="ECO:0000256" key="9">
    <source>
        <dbReference type="ARBA" id="ARBA00023136"/>
    </source>
</evidence>
<feature type="domain" description="Trimeric autotransporter adhesin YadA-like head" evidence="13">
    <location>
        <begin position="136"/>
        <end position="162"/>
    </location>
</feature>
<feature type="domain" description="Trimeric autotransporter adhesin YadA-like stalk" evidence="14">
    <location>
        <begin position="293"/>
        <end position="329"/>
    </location>
</feature>
<feature type="domain" description="Trimeric autotransporter adhesin YadA-like C-terminal membrane anchor" evidence="12">
    <location>
        <begin position="2420"/>
        <end position="2479"/>
    </location>
</feature>
<feature type="domain" description="Trimeric autotransporter adhesin YadA-like stalk" evidence="14">
    <location>
        <begin position="1784"/>
        <end position="1825"/>
    </location>
</feature>
<feature type="domain" description="Trimeric autotransporter adhesin YadA-like stalk" evidence="14">
    <location>
        <begin position="1109"/>
        <end position="1151"/>
    </location>
</feature>
<comment type="subcellular location">
    <subcellularLocation>
        <location evidence="2">Cell outer membrane</location>
    </subcellularLocation>
    <subcellularLocation>
        <location evidence="1">Cell surface</location>
    </subcellularLocation>
</comment>
<keyword evidence="17" id="KW-1185">Reference proteome</keyword>
<keyword evidence="10" id="KW-0998">Cell outer membrane</keyword>
<feature type="domain" description="Trimeric autotransporter adhesin YadA-like stalk" evidence="14">
    <location>
        <begin position="1309"/>
        <end position="1329"/>
    </location>
</feature>
<feature type="domain" description="Trimeric autotransporter adhesin YadA-like head" evidence="13">
    <location>
        <begin position="478"/>
        <end position="500"/>
    </location>
</feature>
<protein>
    <recommendedName>
        <fullName evidence="18">Trimeric autotransporter adhesin</fullName>
    </recommendedName>
</protein>
<feature type="domain" description="Trimeric autotransporter adhesin YadA-like stalk" evidence="14">
    <location>
        <begin position="896"/>
        <end position="939"/>
    </location>
</feature>
<feature type="domain" description="Trimeric autotransporter adhesin YadA-like stalk" evidence="14">
    <location>
        <begin position="1033"/>
        <end position="1076"/>
    </location>
</feature>
<feature type="domain" description="Trimeric autotransporter adhesin YadA-like stalk" evidence="14">
    <location>
        <begin position="835"/>
        <end position="877"/>
    </location>
</feature>
<dbReference type="SUPFAM" id="SSF54523">
    <property type="entry name" value="Pili subunits"/>
    <property type="match status" value="1"/>
</dbReference>
<dbReference type="Gene3D" id="1.20.5.170">
    <property type="match status" value="5"/>
</dbReference>
<evidence type="ECO:0000256" key="7">
    <source>
        <dbReference type="ARBA" id="ARBA00022729"/>
    </source>
</evidence>
<sequence length="2479" mass="239808">MNKTYRSVWNESTGTWVAVQENASAHGKRSSRNTAAALNAVLLLGAGSFASTAAFASGTVKDSGGTPVIATSTGSSTCVGGGYTIPYADNTNAPGGGSAYAVGCNASAVGQDAIAIGQSAWAAAIDAVTVGGNSLASGTRSVAVGPFANAVATNAVAIGTGAAATTANSVALGNGTTTATAVNTASGVIGGTTYDYAGATPTGVVSVGGAGATRQVTNMSAGQVTSSSTDAVNGSQLFATNTQITKNTSDISNLYSDVTNIGGNADAVKYDSSAHSSVTLGGVGTSHAPVVLKNVATGVDPTDAVNVAQMQNYAATGNPYIGGNGNGAAAQATSPGSVALGLGSVANSPYTISVGNSAANLTRRITNVAPGVASTDAATVGQLSSSDSAMLMAVNNLSDSTHTALQSVNNRLGALSAVNPVGAVADSSPSNPWIQVAGPADGSDPAYATPLTGNVAIGQAATATVGAGVAIGAQARSTGTGAVAIGTGATAANNGSTAVGLAAQAIGSQANAIGYGAVAQADNSTALGMGANALGTNSMAFGNYTSAAAMNSVVIGQNANVDSKATGSMAIGYMAKATSAAPSSVALGTSSVVDRANSVSVGSSKQLRQIIYVANGTVSTDAVNVSQLTSAVSAFGGNATVGADGSVVNPSYVIGGKTYSNVGDALNAVGGVDPLAVHYDGSSMASVTLGGSGHAAVKLTNVANGGLNASSVDAVNGSQLYALGATTDASGNITNAFVAYDDSSKSAVTLGGSGHAAVKVKNVAAGDISNASSTDAVNGGQLYTTNQSISNLAGDVTNISGDITKIKGTVADSVLYDSSAHDSVTLGGSGHAAVKLTNVANGALSASSIDAVNGSQLYALGATTDASGNITNAFVTYDDSSKSAITLGGSGHAAVKVKNVAAGDISNASSTDAVNGGQLYTTNQSVSNLAGDVTNISGDITKIKSTVADAVLYDSSAHDSVTLGGSGHAAVKLTNVANGALSASSIDAVNGSQLYALGATTDASGNITNAFVTYDDSSKSAITLGGSGHAAVKVKNVAAGDISNASSTDAVNGGQLYTTNQSVSNLAGDVTNISGDITKIKSTVADSVLYDSSAHDSVTLGGSGHAAVKLTNVANGALSASSIDAVNGSQLYALGATTDASGNITNAFVTYDDSSKSAITLGGSGHAAVKVKNVAAGDISNASSTDAVNGGQLYTTNQSVSNLAGDVTNISGDITKIKGTVADSVLYDSSAHDSVTLGGSGHAAVKLTNVANGALSASSIDAVNGSQLYALGATTDASGNITNAFVTYDDTSKSVVTLGGSGHAPVTLKNVAAGVEATDAVNVAQMTQAVITGNPYIGGSGSGVAAKSTAVGAVALGLGSVANTPYTISVGDSSANLTRRITNVSAGAIGTDAVNLDQLNAAMGGVSATMPAAVDNMASDTKTALKAVNNHLTALSAESAVGDSGSNPWVQVAGPADGSDAAYATPLTGNVAIGQAATSTVGAGVAIGASALSTGTGAVAVGTAATATNTGSFAMGTSATASGAGANALGYGAVSLGTDSNALSAGAYALANNALAIGFNSSAAGTNSMAIGLGTKVDSQATNSIALGSKANVTSAAQNSVALGSSSVADRANSIAVGSSNQQRQIIYVANGTASTDAVNVSQLTAAVSAFGGNATVGADGSIVQPTYIIGGKTYSSVGDAIDALGDGGGGGTATDPLAVHYDGTSMSSVTLGGTGAAVKLTNVANGGLTASSVDAVNGSQLYALGAKTDDAGNLLNAFVAYDDTSMSSVTLGGGMNHAPVALHNVAAGVVSASSFDAVNGTQLYGVASSTATALGGNSKVNADGSIGVPTYVLSNQTYNDVGTALDAVMEAAKGGGVDAVVYDDGTHTKLTLGGQNTTTGPVALTNVANGEVAASSVDAVNGSQLYALGAKTDASGNLLNAFVAYDDTSMNSVTFGGANHSPVALHNIANGALNASSFDAVNGSQLYALGAKTDGSGNLLNAFVAYDNTSMSKITLGGVGSKSPVVLTNVAAGQVTASSVDAVNGSQLYALGAKTDGSGNLLNAFVAYDNTSKGSVTLGGAGSTTPVALHNVANGTTAYDAVNYAQLQAMGAQFDKSGNVTNAFVAYDDTSMSSITLGGNMSHAPVVIHNVANGALSASSLDAVNGTQLYNTASTTADALGGGSTVNGNGSISAPTYNVGGNTFTSVGDVITNLDGRVTNLDGRVTNIEKTITSIAGDVTNISAQVANAVQYDSTAHDKITLGGTGSTSTVKLTNLSDGELSASSSDAVTGAQLYATNQHVADLGQQIQNIGDTGSQYISTNTTSGAASATGSNSIAAGGGATASGANSTAIGDKASATGNNSVALGANSVADEDNTVSVGSQGNERRITNVANGVNPTDAANMGQLQSGLNALQSNVNSVARNAYGGVAAATALTMIPDVDQGKTIAVGVGTANFQGYQAVALGASARITQNIKVKLGGGYASGGGATYGGGMSYQW</sequence>
<dbReference type="InterPro" id="IPR008640">
    <property type="entry name" value="Adhesin_Head_dom"/>
</dbReference>
<feature type="domain" description="Trimeric autotransporter adhesin YadA-like stalk" evidence="14">
    <location>
        <begin position="1720"/>
        <end position="1763"/>
    </location>
</feature>
<dbReference type="EMBL" id="CAJHCQ010000001">
    <property type="protein sequence ID" value="CAD6511886.1"/>
    <property type="molecule type" value="Genomic_DNA"/>
</dbReference>
<feature type="domain" description="Trimeric autotransporter adhesin YadA-like head" evidence="13">
    <location>
        <begin position="505"/>
        <end position="531"/>
    </location>
</feature>
<feature type="domain" description="Trimeric autotransporter adhesin YadA-like stalk" evidence="14">
    <location>
        <begin position="972"/>
        <end position="1014"/>
    </location>
</feature>
<dbReference type="Pfam" id="PF13018">
    <property type="entry name" value="ESPR"/>
    <property type="match status" value="1"/>
</dbReference>
<feature type="domain" description="Trimeric autotransporter adhesin YadA-like stalk" evidence="14">
    <location>
        <begin position="609"/>
        <end position="646"/>
    </location>
</feature>
<feature type="domain" description="Trimeric autotransporter adhesin YadA-like stalk" evidence="14">
    <location>
        <begin position="2369"/>
        <end position="2407"/>
    </location>
</feature>
<dbReference type="Gene3D" id="3.30.1300.30">
    <property type="entry name" value="GSPII I/J protein-like"/>
    <property type="match status" value="1"/>
</dbReference>
<evidence type="ECO:0000256" key="10">
    <source>
        <dbReference type="ARBA" id="ARBA00023237"/>
    </source>
</evidence>
<feature type="domain" description="Trimeric autotransporter adhesin YadA-like head" evidence="13">
    <location>
        <begin position="1597"/>
        <end position="1620"/>
    </location>
</feature>
<comment type="caution">
    <text evidence="16">The sequence shown here is derived from an EMBL/GenBank/DDBJ whole genome shotgun (WGS) entry which is preliminary data.</text>
</comment>
<dbReference type="Gene3D" id="6.10.250.2040">
    <property type="match status" value="2"/>
</dbReference>
<dbReference type="Pfam" id="PF05658">
    <property type="entry name" value="YadA_head"/>
    <property type="match status" value="11"/>
</dbReference>
<feature type="domain" description="Trimeric autotransporter adhesin YadA-like stalk" evidence="14">
    <location>
        <begin position="215"/>
        <end position="253"/>
    </location>
</feature>
<feature type="domain" description="Trimeric autotransporter adhesin YadA-like stalk" evidence="14">
    <location>
        <begin position="364"/>
        <end position="403"/>
    </location>
</feature>
<dbReference type="InterPro" id="IPR024973">
    <property type="entry name" value="ESPR"/>
</dbReference>
<comment type="similarity">
    <text evidence="3">Belongs to the autotransporter-2 (AT-2) (TC 1.B.40) family.</text>
</comment>
<dbReference type="InterPro" id="IPR045584">
    <property type="entry name" value="Pilin-like"/>
</dbReference>
<evidence type="ECO:0000256" key="5">
    <source>
        <dbReference type="ARBA" id="ARBA00022452"/>
    </source>
</evidence>
<gene>
    <name evidence="16" type="ORF">LMG27952_00538</name>
</gene>
<feature type="domain" description="Trimeric autotransporter adhesin YadA-like stalk" evidence="14">
    <location>
        <begin position="2129"/>
        <end position="2171"/>
    </location>
</feature>
<evidence type="ECO:0000259" key="12">
    <source>
        <dbReference type="Pfam" id="PF03895"/>
    </source>
</evidence>
<dbReference type="Pfam" id="PF03895">
    <property type="entry name" value="YadA_anchor"/>
    <property type="match status" value="1"/>
</dbReference>
<evidence type="ECO:0000259" key="15">
    <source>
        <dbReference type="Pfam" id="PF13018"/>
    </source>
</evidence>
<feature type="domain" description="Trimeric autotransporter adhesin YadA-like stalk" evidence="14">
    <location>
        <begin position="1170"/>
        <end position="1213"/>
    </location>
</feature>
<feature type="domain" description="Trimeric autotransporter adhesin YadA-like head" evidence="13">
    <location>
        <begin position="1494"/>
        <end position="1519"/>
    </location>
</feature>
<dbReference type="InterPro" id="IPR005594">
    <property type="entry name" value="YadA_C"/>
</dbReference>
<proteinExistence type="inferred from homology"/>
<keyword evidence="11" id="KW-1133">Transmembrane helix</keyword>
<evidence type="ECO:0000256" key="11">
    <source>
        <dbReference type="SAM" id="Phobius"/>
    </source>
</evidence>
<dbReference type="InterPro" id="IPR011049">
    <property type="entry name" value="Serralysin-like_metalloprot_C"/>
</dbReference>
<accession>A0ABN7HEI3</accession>
<organism evidence="16 17">
    <name type="scientific">Paraburkholderia hiiakae</name>
    <dbReference type="NCBI Taxonomy" id="1081782"/>
    <lineage>
        <taxon>Bacteria</taxon>
        <taxon>Pseudomonadati</taxon>
        <taxon>Pseudomonadota</taxon>
        <taxon>Betaproteobacteria</taxon>
        <taxon>Burkholderiales</taxon>
        <taxon>Burkholderiaceae</taxon>
        <taxon>Paraburkholderia</taxon>
    </lineage>
</organism>